<dbReference type="RefSeq" id="WP_283732650.1">
    <property type="nucleotide sequence ID" value="NZ_CP125968.1"/>
</dbReference>
<keyword evidence="7" id="KW-0282">Flagellum</keyword>
<dbReference type="InterPro" id="IPR046358">
    <property type="entry name" value="Flagellin_C"/>
</dbReference>
<evidence type="ECO:0000256" key="1">
    <source>
        <dbReference type="ARBA" id="ARBA00005709"/>
    </source>
</evidence>
<reference evidence="7 8" key="1">
    <citation type="submission" date="2023-06" db="EMBL/GenBank/DDBJ databases">
        <title>Sporosarcina sp. nov., isolated from Korean traditional fermented seafood 'Jeotgal'.</title>
        <authorList>
            <person name="Yang A.I."/>
            <person name="Shin N.-R."/>
        </authorList>
    </citation>
    <scope>NUCLEOTIDE SEQUENCE [LARGE SCALE GENOMIC DNA]</scope>
    <source>
        <strain evidence="7 8">KCTC43456</strain>
    </source>
</reference>
<keyword evidence="3 4" id="KW-0975">Bacterial flagellum</keyword>
<dbReference type="AlphaFoldDB" id="A0AAW9A6K0"/>
<comment type="subcellular location">
    <subcellularLocation>
        <location evidence="4">Secreted</location>
    </subcellularLocation>
    <subcellularLocation>
        <location evidence="4">Bacterial flagellum</location>
    </subcellularLocation>
</comment>
<dbReference type="Pfam" id="PF00669">
    <property type="entry name" value="Flagellin_N"/>
    <property type="match status" value="1"/>
</dbReference>
<evidence type="ECO:0000259" key="5">
    <source>
        <dbReference type="Pfam" id="PF00669"/>
    </source>
</evidence>
<dbReference type="InterPro" id="IPR001492">
    <property type="entry name" value="Flagellin"/>
</dbReference>
<organism evidence="7 8">
    <name type="scientific">Sporosarcina thermotolerans</name>
    <dbReference type="NCBI Taxonomy" id="633404"/>
    <lineage>
        <taxon>Bacteria</taxon>
        <taxon>Bacillati</taxon>
        <taxon>Bacillota</taxon>
        <taxon>Bacilli</taxon>
        <taxon>Bacillales</taxon>
        <taxon>Caryophanaceae</taxon>
        <taxon>Sporosarcina</taxon>
    </lineage>
</organism>
<dbReference type="Gene3D" id="6.10.10.10">
    <property type="entry name" value="Flagellar export chaperone, C-terminal domain"/>
    <property type="match status" value="1"/>
</dbReference>
<gene>
    <name evidence="7" type="ORF">QTL97_08400</name>
</gene>
<dbReference type="SUPFAM" id="SSF64518">
    <property type="entry name" value="Phase 1 flagellin"/>
    <property type="match status" value="1"/>
</dbReference>
<name>A0AAW9A6K0_9BACL</name>
<evidence type="ECO:0000256" key="4">
    <source>
        <dbReference type="RuleBase" id="RU362073"/>
    </source>
</evidence>
<dbReference type="PRINTS" id="PR00207">
    <property type="entry name" value="FLAGELLIN"/>
</dbReference>
<comment type="function">
    <text evidence="4">Flagellin is the subunit protein which polymerizes to form the filaments of bacterial flagella.</text>
</comment>
<dbReference type="Proteomes" id="UP001271648">
    <property type="component" value="Unassembled WGS sequence"/>
</dbReference>
<dbReference type="PANTHER" id="PTHR42792">
    <property type="entry name" value="FLAGELLIN"/>
    <property type="match status" value="1"/>
</dbReference>
<keyword evidence="7" id="KW-0969">Cilium</keyword>
<sequence length="457" mass="49633">MILKSNIPAINTLNRMKINNNKVMAGTEKLSSGLKINRAGDDAAGLAISEKMRAQIRGLEKAQQNIQDGISLIQVADSGMAEIQSMLQRIRELSVKSSSDTLTNEDRDPIQNEVTELVKGIDTIANNTEYNGLVLLTGENAKEGSSATSDSLAQYVHQITDTNGINDKYSFKGTNYASAIIDFSNIKSASEVSNLVGKGVHYTCATCTKAYSIKFVNGNPDTSRLNDFNPVMEVDVSAVIYGVDLVGSIIENAYGQSGFQYDPITKNIPSSATGFVDHYSQLAVNGGKIYIYDNRPGHAEEKWPAADGRGVFNHSVYGETEVAKGKFLYVDIQAGSNTGQSMRLEIPNVTSQELGIENLLVNYRDSAISAITQIDNAISKVSSARVTVGGYQNRLEHAFNNISCCKLNLSDAESRIRDADMASEIMKLSKDRVILQASQAMMVQANQITQGILQLLK</sequence>
<evidence type="ECO:0000259" key="6">
    <source>
        <dbReference type="Pfam" id="PF00700"/>
    </source>
</evidence>
<dbReference type="Gene3D" id="1.20.1330.10">
    <property type="entry name" value="f41 fragment of flagellin, N-terminal domain"/>
    <property type="match status" value="2"/>
</dbReference>
<dbReference type="Pfam" id="PF00700">
    <property type="entry name" value="Flagellin_C"/>
    <property type="match status" value="1"/>
</dbReference>
<dbReference type="PANTHER" id="PTHR42792:SF2">
    <property type="entry name" value="FLAGELLIN"/>
    <property type="match status" value="1"/>
</dbReference>
<evidence type="ECO:0000256" key="2">
    <source>
        <dbReference type="ARBA" id="ARBA00020110"/>
    </source>
</evidence>
<evidence type="ECO:0000256" key="3">
    <source>
        <dbReference type="ARBA" id="ARBA00023143"/>
    </source>
</evidence>
<comment type="similarity">
    <text evidence="1 4">Belongs to the bacterial flagellin family.</text>
</comment>
<proteinExistence type="inferred from homology"/>
<feature type="domain" description="Flagellin N-terminal" evidence="5">
    <location>
        <begin position="5"/>
        <end position="140"/>
    </location>
</feature>
<feature type="domain" description="Flagellin C-terminal" evidence="6">
    <location>
        <begin position="372"/>
        <end position="456"/>
    </location>
</feature>
<accession>A0AAW9A6K0</accession>
<dbReference type="GO" id="GO:0005576">
    <property type="term" value="C:extracellular region"/>
    <property type="evidence" value="ECO:0007669"/>
    <property type="project" value="UniProtKB-SubCell"/>
</dbReference>
<protein>
    <recommendedName>
        <fullName evidence="2 4">Flagellin</fullName>
    </recommendedName>
</protein>
<dbReference type="InterPro" id="IPR001029">
    <property type="entry name" value="Flagellin_N"/>
</dbReference>
<keyword evidence="8" id="KW-1185">Reference proteome</keyword>
<dbReference type="InterPro" id="IPR042187">
    <property type="entry name" value="Flagellin_C_sub2"/>
</dbReference>
<evidence type="ECO:0000313" key="8">
    <source>
        <dbReference type="Proteomes" id="UP001271648"/>
    </source>
</evidence>
<evidence type="ECO:0000313" key="7">
    <source>
        <dbReference type="EMBL" id="MDW0116952.1"/>
    </source>
</evidence>
<comment type="caution">
    <text evidence="7">The sequence shown here is derived from an EMBL/GenBank/DDBJ whole genome shotgun (WGS) entry which is preliminary data.</text>
</comment>
<dbReference type="GO" id="GO:0009288">
    <property type="term" value="C:bacterial-type flagellum"/>
    <property type="evidence" value="ECO:0007669"/>
    <property type="project" value="UniProtKB-SubCell"/>
</dbReference>
<keyword evidence="4" id="KW-0964">Secreted</keyword>
<keyword evidence="7" id="KW-0966">Cell projection</keyword>
<dbReference type="GO" id="GO:0005198">
    <property type="term" value="F:structural molecule activity"/>
    <property type="evidence" value="ECO:0007669"/>
    <property type="project" value="UniProtKB-UniRule"/>
</dbReference>
<dbReference type="EMBL" id="JAUBDJ010000004">
    <property type="protein sequence ID" value="MDW0116952.1"/>
    <property type="molecule type" value="Genomic_DNA"/>
</dbReference>